<proteinExistence type="predicted"/>
<dbReference type="RefSeq" id="XP_018462096.1">
    <property type="nucleotide sequence ID" value="XM_018606594.2"/>
</dbReference>
<dbReference type="KEGG" id="rsz:108833161"/>
<reference evidence="2" key="2">
    <citation type="submission" date="2025-08" db="UniProtKB">
        <authorList>
            <consortium name="RefSeq"/>
        </authorList>
    </citation>
    <scope>IDENTIFICATION</scope>
    <source>
        <tissue evidence="2">Leaf</tissue>
    </source>
</reference>
<name>A0A6J0LRZ2_RAPSA</name>
<keyword evidence="1" id="KW-1185">Reference proteome</keyword>
<evidence type="ECO:0000313" key="2">
    <source>
        <dbReference type="RefSeq" id="XP_018462096.1"/>
    </source>
</evidence>
<reference evidence="1" key="1">
    <citation type="journal article" date="2019" name="Database">
        <title>The radish genome database (RadishGD): an integrated information resource for radish genomics.</title>
        <authorList>
            <person name="Yu H.J."/>
            <person name="Baek S."/>
            <person name="Lee Y.J."/>
            <person name="Cho A."/>
            <person name="Mun J.H."/>
        </authorList>
    </citation>
    <scope>NUCLEOTIDE SEQUENCE [LARGE SCALE GENOMIC DNA]</scope>
    <source>
        <strain evidence="1">cv. WK10039</strain>
    </source>
</reference>
<dbReference type="Proteomes" id="UP000504610">
    <property type="component" value="Chromosome 3"/>
</dbReference>
<evidence type="ECO:0000313" key="1">
    <source>
        <dbReference type="Proteomes" id="UP000504610"/>
    </source>
</evidence>
<dbReference type="AlphaFoldDB" id="A0A6J0LRZ2"/>
<accession>A0A6J0LRZ2</accession>
<dbReference type="OrthoDB" id="1891406at2759"/>
<dbReference type="GeneID" id="108833161"/>
<dbReference type="PANTHER" id="PTHR35506">
    <property type="entry name" value="OS02G0135600 PROTEIN"/>
    <property type="match status" value="1"/>
</dbReference>
<organism evidence="1 2">
    <name type="scientific">Raphanus sativus</name>
    <name type="common">Radish</name>
    <name type="synonym">Raphanus raphanistrum var. sativus</name>
    <dbReference type="NCBI Taxonomy" id="3726"/>
    <lineage>
        <taxon>Eukaryota</taxon>
        <taxon>Viridiplantae</taxon>
        <taxon>Streptophyta</taxon>
        <taxon>Embryophyta</taxon>
        <taxon>Tracheophyta</taxon>
        <taxon>Spermatophyta</taxon>
        <taxon>Magnoliopsida</taxon>
        <taxon>eudicotyledons</taxon>
        <taxon>Gunneridae</taxon>
        <taxon>Pentapetalae</taxon>
        <taxon>rosids</taxon>
        <taxon>malvids</taxon>
        <taxon>Brassicales</taxon>
        <taxon>Brassicaceae</taxon>
        <taxon>Brassiceae</taxon>
        <taxon>Raphanus</taxon>
    </lineage>
</organism>
<sequence length="304" mass="33395">MADKSSRSLVLYGDGLARFVDTSRTHIHSLASVASCGFLSLPHAPPEETEKERIVREFSQLLDASEAYSIASGLNAKGSEHQISTLDQRFMGLRAALVTDCSTLTSFGKLIGLDILQLTEICQKSDDSFPSDATASELLRLLGFEGGKWLDVVSLYDTVFVHIGGDNMGMLDSLIGSIMKMAHPGSEFAPRLHLSVVLSYGSVTDKDVSVFPVKTPQDGIKHDAFAGLVPRQSYTMRGEKTRDDVRDYCPMLVAQWQDGVTRRDLVDTFSFEALKKLSGNLVIPADRFIHEVAFKLWKAPKYGA</sequence>
<dbReference type="PANTHER" id="PTHR35506:SF1">
    <property type="entry name" value="OS02G0135600 PROTEIN"/>
    <property type="match status" value="1"/>
</dbReference>
<gene>
    <name evidence="2" type="primary">LOC108833161</name>
</gene>
<protein>
    <submittedName>
        <fullName evidence="2">Uncharacterized protein LOC108833161</fullName>
    </submittedName>
</protein>